<dbReference type="PROSITE" id="PS00675">
    <property type="entry name" value="SIGMA54_INTERACT_1"/>
    <property type="match status" value="1"/>
</dbReference>
<dbReference type="FunFam" id="3.40.50.300:FF:000006">
    <property type="entry name" value="DNA-binding transcriptional regulator NtrC"/>
    <property type="match status" value="1"/>
</dbReference>
<protein>
    <submittedName>
        <fullName evidence="11">Response regulator of zinc sigma-54-dependent two-component system</fullName>
    </submittedName>
</protein>
<keyword evidence="12" id="KW-1185">Reference proteome</keyword>
<evidence type="ECO:0000256" key="8">
    <source>
        <dbReference type="PROSITE-ProRule" id="PRU00169"/>
    </source>
</evidence>
<dbReference type="EMBL" id="MAGO01000010">
    <property type="protein sequence ID" value="OCC14639.1"/>
    <property type="molecule type" value="Genomic_DNA"/>
</dbReference>
<dbReference type="OrthoDB" id="9763792at2"/>
<evidence type="ECO:0000259" key="9">
    <source>
        <dbReference type="PROSITE" id="PS50045"/>
    </source>
</evidence>
<keyword evidence="1 8" id="KW-0597">Phosphoprotein</keyword>
<evidence type="ECO:0000256" key="3">
    <source>
        <dbReference type="ARBA" id="ARBA00022840"/>
    </source>
</evidence>
<gene>
    <name evidence="11" type="ORF">DBT_1954</name>
</gene>
<dbReference type="GO" id="GO:0000160">
    <property type="term" value="P:phosphorelay signal transduction system"/>
    <property type="evidence" value="ECO:0007669"/>
    <property type="project" value="UniProtKB-KW"/>
</dbReference>
<dbReference type="PANTHER" id="PTHR32071:SF21">
    <property type="entry name" value="TRANSCRIPTIONAL REGULATORY PROTEIN FLGR"/>
    <property type="match status" value="1"/>
</dbReference>
<dbReference type="PATRIC" id="fig|1156395.6.peg.1966"/>
<dbReference type="GO" id="GO:0043565">
    <property type="term" value="F:sequence-specific DNA binding"/>
    <property type="evidence" value="ECO:0007669"/>
    <property type="project" value="InterPro"/>
</dbReference>
<dbReference type="InterPro" id="IPR025944">
    <property type="entry name" value="Sigma_54_int_dom_CS"/>
</dbReference>
<dbReference type="InterPro" id="IPR002197">
    <property type="entry name" value="HTH_Fis"/>
</dbReference>
<dbReference type="SUPFAM" id="SSF52540">
    <property type="entry name" value="P-loop containing nucleoside triphosphate hydrolases"/>
    <property type="match status" value="1"/>
</dbReference>
<dbReference type="SUPFAM" id="SSF52172">
    <property type="entry name" value="CheY-like"/>
    <property type="match status" value="1"/>
</dbReference>
<dbReference type="AlphaFoldDB" id="A0A1B9F3W9"/>
<evidence type="ECO:0000313" key="12">
    <source>
        <dbReference type="Proteomes" id="UP000093080"/>
    </source>
</evidence>
<organism evidence="11 12">
    <name type="scientific">Dissulfuribacter thermophilus</name>
    <dbReference type="NCBI Taxonomy" id="1156395"/>
    <lineage>
        <taxon>Bacteria</taxon>
        <taxon>Pseudomonadati</taxon>
        <taxon>Thermodesulfobacteriota</taxon>
        <taxon>Dissulfuribacteria</taxon>
        <taxon>Dissulfuribacterales</taxon>
        <taxon>Dissulfuribacteraceae</taxon>
        <taxon>Dissulfuribacter</taxon>
    </lineage>
</organism>
<dbReference type="Pfam" id="PF00072">
    <property type="entry name" value="Response_reg"/>
    <property type="match status" value="1"/>
</dbReference>
<dbReference type="FunFam" id="3.40.50.2300:FF:000018">
    <property type="entry name" value="DNA-binding transcriptional regulator NtrC"/>
    <property type="match status" value="1"/>
</dbReference>
<keyword evidence="4" id="KW-0902">Two-component regulatory system</keyword>
<name>A0A1B9F3W9_9BACT</name>
<evidence type="ECO:0000256" key="2">
    <source>
        <dbReference type="ARBA" id="ARBA00022741"/>
    </source>
</evidence>
<dbReference type="InterPro" id="IPR025662">
    <property type="entry name" value="Sigma_54_int_dom_ATP-bd_1"/>
</dbReference>
<evidence type="ECO:0000256" key="6">
    <source>
        <dbReference type="ARBA" id="ARBA00023125"/>
    </source>
</evidence>
<dbReference type="GO" id="GO:0005524">
    <property type="term" value="F:ATP binding"/>
    <property type="evidence" value="ECO:0007669"/>
    <property type="project" value="UniProtKB-KW"/>
</dbReference>
<dbReference type="RefSeq" id="WP_067619584.1">
    <property type="nucleotide sequence ID" value="NZ_MAGO01000010.1"/>
</dbReference>
<dbReference type="SMART" id="SM00382">
    <property type="entry name" value="AAA"/>
    <property type="match status" value="1"/>
</dbReference>
<dbReference type="Gene3D" id="1.10.8.60">
    <property type="match status" value="1"/>
</dbReference>
<keyword evidence="3" id="KW-0067">ATP-binding</keyword>
<dbReference type="PROSITE" id="PS00676">
    <property type="entry name" value="SIGMA54_INTERACT_2"/>
    <property type="match status" value="1"/>
</dbReference>
<evidence type="ECO:0000256" key="4">
    <source>
        <dbReference type="ARBA" id="ARBA00023012"/>
    </source>
</evidence>
<dbReference type="PRINTS" id="PR01590">
    <property type="entry name" value="HTHFIS"/>
</dbReference>
<dbReference type="Pfam" id="PF00158">
    <property type="entry name" value="Sigma54_activat"/>
    <property type="match status" value="1"/>
</dbReference>
<keyword evidence="7" id="KW-0804">Transcription</keyword>
<evidence type="ECO:0000256" key="5">
    <source>
        <dbReference type="ARBA" id="ARBA00023015"/>
    </source>
</evidence>
<dbReference type="CDD" id="cd00009">
    <property type="entry name" value="AAA"/>
    <property type="match status" value="1"/>
</dbReference>
<dbReference type="STRING" id="1156395.DBT_1954"/>
<dbReference type="InterPro" id="IPR025943">
    <property type="entry name" value="Sigma_54_int_dom_ATP-bd_2"/>
</dbReference>
<evidence type="ECO:0000313" key="11">
    <source>
        <dbReference type="EMBL" id="OCC14639.1"/>
    </source>
</evidence>
<evidence type="ECO:0000259" key="10">
    <source>
        <dbReference type="PROSITE" id="PS50110"/>
    </source>
</evidence>
<dbReference type="InterPro" id="IPR003593">
    <property type="entry name" value="AAA+_ATPase"/>
</dbReference>
<dbReference type="PROSITE" id="PS00688">
    <property type="entry name" value="SIGMA54_INTERACT_3"/>
    <property type="match status" value="1"/>
</dbReference>
<dbReference type="InterPro" id="IPR009057">
    <property type="entry name" value="Homeodomain-like_sf"/>
</dbReference>
<comment type="caution">
    <text evidence="11">The sequence shown here is derived from an EMBL/GenBank/DDBJ whole genome shotgun (WGS) entry which is preliminary data.</text>
</comment>
<dbReference type="PROSITE" id="PS50110">
    <property type="entry name" value="RESPONSE_REGULATORY"/>
    <property type="match status" value="1"/>
</dbReference>
<feature type="domain" description="Sigma-54 factor interaction" evidence="9">
    <location>
        <begin position="144"/>
        <end position="373"/>
    </location>
</feature>
<dbReference type="Pfam" id="PF02954">
    <property type="entry name" value="HTH_8"/>
    <property type="match status" value="1"/>
</dbReference>
<reference evidence="11 12" key="1">
    <citation type="submission" date="2016-06" db="EMBL/GenBank/DDBJ databases">
        <title>Respiratory ammonification of nitrate coupled to the oxidation of elemental sulfur in deep-sea autotrophic thermophilic bacteria.</title>
        <authorList>
            <person name="Slobodkina G.B."/>
            <person name="Mardanov A.V."/>
            <person name="Ravin N.V."/>
            <person name="Frolova A.A."/>
            <person name="Viryasiv M.B."/>
            <person name="Chernyh N.A."/>
            <person name="Bonch-Osmolovskaya E.A."/>
            <person name="Slobodkin A.I."/>
        </authorList>
    </citation>
    <scope>NUCLEOTIDE SEQUENCE [LARGE SCALE GENOMIC DNA]</scope>
    <source>
        <strain evidence="11 12">S69</strain>
    </source>
</reference>
<accession>A0A1B9F3W9</accession>
<dbReference type="PROSITE" id="PS50045">
    <property type="entry name" value="SIGMA54_INTERACT_4"/>
    <property type="match status" value="1"/>
</dbReference>
<dbReference type="SUPFAM" id="SSF46689">
    <property type="entry name" value="Homeodomain-like"/>
    <property type="match status" value="1"/>
</dbReference>
<dbReference type="InterPro" id="IPR001789">
    <property type="entry name" value="Sig_transdc_resp-reg_receiver"/>
</dbReference>
<dbReference type="GO" id="GO:0006355">
    <property type="term" value="P:regulation of DNA-templated transcription"/>
    <property type="evidence" value="ECO:0007669"/>
    <property type="project" value="InterPro"/>
</dbReference>
<evidence type="ECO:0000256" key="7">
    <source>
        <dbReference type="ARBA" id="ARBA00023163"/>
    </source>
</evidence>
<proteinExistence type="predicted"/>
<dbReference type="InterPro" id="IPR027417">
    <property type="entry name" value="P-loop_NTPase"/>
</dbReference>
<dbReference type="Proteomes" id="UP000093080">
    <property type="component" value="Unassembled WGS sequence"/>
</dbReference>
<keyword evidence="6" id="KW-0238">DNA-binding</keyword>
<keyword evidence="5" id="KW-0805">Transcription regulation</keyword>
<sequence length="460" mass="51683">MPAQRILIVDDDPAIRDGCAQVLRRRGYECMEAETGKEALKLLDESDFDIVLVDLKMPDINGLDLISNIRQRDTLIPIVMITAYGTIQNAVEAMRLGANDFLPKPFDPEELLMVVQRTLKTKMLALENLYLREELRKKEGEVRIVGDSNALLDLLARARRVAQTDSTVLITGESGTGKGLLARYIHEQSPRKDAPFISVDCSTLVPSLFESELFGHVKGAFTGATENKLGKFELANGGTVFLDEIANINLDLQAKLLKVVEEKEITRVGSHRITKVDVRIIAATNKDLRQAVEEGRFREDLFFRLNVVAFKTPPLRDRKEDIPLLVDYFLKRFSLKHGRPGLTIAKDALDILKGYHWPGNVRELENYVERLVIFTTSGEISVDDIELSGLPMGRQTKIGGKEKPVHMEDDLLKGVVSLDELERRYVVKVLESVGGNKTMAAQLLGIDRKTLRLKLKRWGV</sequence>
<dbReference type="InterPro" id="IPR002078">
    <property type="entry name" value="Sigma_54_int"/>
</dbReference>
<dbReference type="Gene3D" id="3.40.50.2300">
    <property type="match status" value="1"/>
</dbReference>
<dbReference type="Gene3D" id="3.40.50.300">
    <property type="entry name" value="P-loop containing nucleotide triphosphate hydrolases"/>
    <property type="match status" value="1"/>
</dbReference>
<dbReference type="Gene3D" id="1.10.10.60">
    <property type="entry name" value="Homeodomain-like"/>
    <property type="match status" value="1"/>
</dbReference>
<feature type="domain" description="Response regulatory" evidence="10">
    <location>
        <begin position="5"/>
        <end position="119"/>
    </location>
</feature>
<feature type="modified residue" description="4-aspartylphosphate" evidence="8">
    <location>
        <position position="54"/>
    </location>
</feature>
<dbReference type="PANTHER" id="PTHR32071">
    <property type="entry name" value="TRANSCRIPTIONAL REGULATORY PROTEIN"/>
    <property type="match status" value="1"/>
</dbReference>
<evidence type="ECO:0000256" key="1">
    <source>
        <dbReference type="ARBA" id="ARBA00022553"/>
    </source>
</evidence>
<dbReference type="InterPro" id="IPR058031">
    <property type="entry name" value="AAA_lid_NorR"/>
</dbReference>
<dbReference type="SMART" id="SM00448">
    <property type="entry name" value="REC"/>
    <property type="match status" value="1"/>
</dbReference>
<dbReference type="InterPro" id="IPR011006">
    <property type="entry name" value="CheY-like_superfamily"/>
</dbReference>
<keyword evidence="2" id="KW-0547">Nucleotide-binding</keyword>
<dbReference type="Pfam" id="PF25601">
    <property type="entry name" value="AAA_lid_14"/>
    <property type="match status" value="1"/>
</dbReference>